<dbReference type="GO" id="GO:0004714">
    <property type="term" value="F:transmembrane receptor protein tyrosine kinase activity"/>
    <property type="evidence" value="ECO:0007669"/>
    <property type="project" value="InterPro"/>
</dbReference>
<keyword evidence="2" id="KW-1185">Reference proteome</keyword>
<organism evidence="1 2">
    <name type="scientific">Acacia crassicarpa</name>
    <name type="common">northern wattle</name>
    <dbReference type="NCBI Taxonomy" id="499986"/>
    <lineage>
        <taxon>Eukaryota</taxon>
        <taxon>Viridiplantae</taxon>
        <taxon>Streptophyta</taxon>
        <taxon>Embryophyta</taxon>
        <taxon>Tracheophyta</taxon>
        <taxon>Spermatophyta</taxon>
        <taxon>Magnoliopsida</taxon>
        <taxon>eudicotyledons</taxon>
        <taxon>Gunneridae</taxon>
        <taxon>Pentapetalae</taxon>
        <taxon>rosids</taxon>
        <taxon>fabids</taxon>
        <taxon>Fabales</taxon>
        <taxon>Fabaceae</taxon>
        <taxon>Caesalpinioideae</taxon>
        <taxon>mimosoid clade</taxon>
        <taxon>Acacieae</taxon>
        <taxon>Acacia</taxon>
    </lineage>
</organism>
<accession>A0AAE1MZN3</accession>
<evidence type="ECO:0000313" key="2">
    <source>
        <dbReference type="Proteomes" id="UP001293593"/>
    </source>
</evidence>
<dbReference type="Proteomes" id="UP001293593">
    <property type="component" value="Unassembled WGS sequence"/>
</dbReference>
<dbReference type="Gene3D" id="2.60.120.430">
    <property type="entry name" value="Galactose-binding lectin"/>
    <property type="match status" value="1"/>
</dbReference>
<comment type="caution">
    <text evidence="1">The sequence shown here is derived from an EMBL/GenBank/DDBJ whole genome shotgun (WGS) entry which is preliminary data.</text>
</comment>
<sequence length="105" mass="11490">MSFKPITLAALRTIFFLCFPLLFPFMLASFYTPVDLLSINCGSSSNSSGNDRTWTGDVDSKFLHREGESIVATALTQSPSTPQVPYTTARLSRSQFSYSLPVSPG</sequence>
<proteinExistence type="predicted"/>
<evidence type="ECO:0000313" key="1">
    <source>
        <dbReference type="EMBL" id="KAK4280303.1"/>
    </source>
</evidence>
<gene>
    <name evidence="1" type="ORF">QN277_011942</name>
</gene>
<protein>
    <recommendedName>
        <fullName evidence="3">Malectin-like domain-containing protein</fullName>
    </recommendedName>
</protein>
<name>A0AAE1MZN3_9FABA</name>
<dbReference type="PANTHER" id="PTHR34590">
    <property type="entry name" value="OS03G0124300 PROTEIN-RELATED"/>
    <property type="match status" value="1"/>
</dbReference>
<dbReference type="EMBL" id="JAWXYG010000002">
    <property type="protein sequence ID" value="KAK4280303.1"/>
    <property type="molecule type" value="Genomic_DNA"/>
</dbReference>
<reference evidence="1" key="1">
    <citation type="submission" date="2023-10" db="EMBL/GenBank/DDBJ databases">
        <title>Chromosome-level genome of the transformable northern wattle, Acacia crassicarpa.</title>
        <authorList>
            <person name="Massaro I."/>
            <person name="Sinha N.R."/>
            <person name="Poethig S."/>
            <person name="Leichty A.R."/>
        </authorList>
    </citation>
    <scope>NUCLEOTIDE SEQUENCE</scope>
    <source>
        <strain evidence="1">Acra3RX</strain>
        <tissue evidence="1">Leaf</tissue>
    </source>
</reference>
<dbReference type="AlphaFoldDB" id="A0AAE1MZN3"/>
<dbReference type="InterPro" id="IPR045272">
    <property type="entry name" value="ANXUR1/2-like"/>
</dbReference>
<dbReference type="PANTHER" id="PTHR34590:SF15">
    <property type="entry name" value="PROTEIN KINASE DOMAIN-CONTAINING PROTEIN"/>
    <property type="match status" value="1"/>
</dbReference>
<evidence type="ECO:0008006" key="3">
    <source>
        <dbReference type="Google" id="ProtNLM"/>
    </source>
</evidence>